<dbReference type="InterPro" id="IPR015424">
    <property type="entry name" value="PyrdxlP-dep_Trfase"/>
</dbReference>
<organism evidence="9 10">
    <name type="scientific">Rhizopogon vesiculosus</name>
    <dbReference type="NCBI Taxonomy" id="180088"/>
    <lineage>
        <taxon>Eukaryota</taxon>
        <taxon>Fungi</taxon>
        <taxon>Dikarya</taxon>
        <taxon>Basidiomycota</taxon>
        <taxon>Agaricomycotina</taxon>
        <taxon>Agaricomycetes</taxon>
        <taxon>Agaricomycetidae</taxon>
        <taxon>Boletales</taxon>
        <taxon>Suillineae</taxon>
        <taxon>Rhizopogonaceae</taxon>
        <taxon>Rhizopogon</taxon>
    </lineage>
</organism>
<evidence type="ECO:0000256" key="4">
    <source>
        <dbReference type="ARBA" id="ARBA00051441"/>
    </source>
</evidence>
<dbReference type="PANTHER" id="PTHR42699">
    <property type="match status" value="1"/>
</dbReference>
<dbReference type="InterPro" id="IPR051750">
    <property type="entry name" value="Trans-sulfuration_enzymes"/>
</dbReference>
<dbReference type="Pfam" id="PF01053">
    <property type="entry name" value="Cys_Met_Meta_PP"/>
    <property type="match status" value="1"/>
</dbReference>
<evidence type="ECO:0000256" key="2">
    <source>
        <dbReference type="ARBA" id="ARBA00022679"/>
    </source>
</evidence>
<evidence type="ECO:0000313" key="9">
    <source>
        <dbReference type="EMBL" id="OJA13864.1"/>
    </source>
</evidence>
<comment type="catalytic activity">
    <reaction evidence="4">
        <text>O-succinyl-L-homoserine + L-cysteine = L,L-cystathionine + succinate + H(+)</text>
        <dbReference type="Rhea" id="RHEA:20397"/>
        <dbReference type="ChEBI" id="CHEBI:15378"/>
        <dbReference type="ChEBI" id="CHEBI:30031"/>
        <dbReference type="ChEBI" id="CHEBI:35235"/>
        <dbReference type="ChEBI" id="CHEBI:57661"/>
        <dbReference type="ChEBI" id="CHEBI:58161"/>
        <dbReference type="EC" id="2.5.1.48"/>
    </reaction>
</comment>
<evidence type="ECO:0000256" key="7">
    <source>
        <dbReference type="ARBA" id="ARBA00066530"/>
    </source>
</evidence>
<accession>A0A1J8QK95</accession>
<reference evidence="9 10" key="1">
    <citation type="submission" date="2016-03" db="EMBL/GenBank/DDBJ databases">
        <title>Comparative genomics of the ectomycorrhizal sister species Rhizopogon vinicolor and Rhizopogon vesiculosus (Basidiomycota: Boletales) reveals a divergence of the mating type B locus.</title>
        <authorList>
            <person name="Mujic A.B."/>
            <person name="Kuo A."/>
            <person name="Tritt A."/>
            <person name="Lipzen A."/>
            <person name="Chen C."/>
            <person name="Johnson J."/>
            <person name="Sharma A."/>
            <person name="Barry K."/>
            <person name="Grigoriev I.V."/>
            <person name="Spatafora J.W."/>
        </authorList>
    </citation>
    <scope>NUCLEOTIDE SEQUENCE [LARGE SCALE GENOMIC DNA]</scope>
    <source>
        <strain evidence="9 10">AM-OR11-056</strain>
    </source>
</reference>
<evidence type="ECO:0000256" key="5">
    <source>
        <dbReference type="ARBA" id="ARBA00058439"/>
    </source>
</evidence>
<dbReference type="Gene3D" id="3.90.1150.10">
    <property type="entry name" value="Aspartate Aminotransferase, domain 1"/>
    <property type="match status" value="1"/>
</dbReference>
<evidence type="ECO:0000256" key="1">
    <source>
        <dbReference type="ARBA" id="ARBA00001933"/>
    </source>
</evidence>
<dbReference type="FunFam" id="3.40.640.10:FF:000094">
    <property type="entry name" value="Probable cystathionine gamma-synthase"/>
    <property type="match status" value="1"/>
</dbReference>
<evidence type="ECO:0000256" key="3">
    <source>
        <dbReference type="ARBA" id="ARBA00022898"/>
    </source>
</evidence>
<dbReference type="FunFam" id="3.90.1150.10:FF:000063">
    <property type="entry name" value="Probable cystathionine gamma-synthase"/>
    <property type="match status" value="1"/>
</dbReference>
<dbReference type="OrthoDB" id="10047078at2759"/>
<keyword evidence="10" id="KW-1185">Reference proteome</keyword>
<dbReference type="Proteomes" id="UP000183567">
    <property type="component" value="Unassembled WGS sequence"/>
</dbReference>
<keyword evidence="2" id="KW-0808">Transferase</keyword>
<sequence>MTAVLSTSNHTLGSAVPAFTQHAISVSLPTWADNVGYEEGDKRVIDAMVTGYPRFFIHLSIQKLARVCEQRFGVNDERCLLCPSKKIADRCRAFILDRASLAGTPTHVRLVQYLICPEDTPLPSSQPSAELHIVLFPSEVSPLAKQFWQHTGLGISSRLADYCLSLLPADTPTSPVLSSPTSSRAPFKALNKHYSVKRTMQSPLLGSALSSTPNPQDVLSKDQSTYLEERYGRNLPVTAGSYAKRALRRRISDVLVRDSLEDCPQGPCAGAQDVEVGPSRRGVKNVTEDDVYLFSTGMSAIWSAHQLILGARPPAKSVCYGFPYTDTLKILQKWGPGCHFLGHGLDSDMATLEAILEQEFTANPSVLPIAAVFTEFPSNPLLRSANLPLLRALADKYDFLLIIDETIGNFVNVDVLQHADIVVSSLSKIFSGDANAMGGSLILNPQGRHYATLKTYMSSTYEDTYFDEDAIFMERNSRDFTRRIRIIDENTLAVCDLLRLRSVAGGTSLPFPAIKEVFYPKYITPENYLTCKLPEGGYGGLFSLTFTSNAASRAFFDNIPFQKGPSLGTNFTLLCPYTILAHYAELEWAAEYGVEEGLVRISVGMEEREGLLEGFKVALRAAEAAR</sequence>
<dbReference type="InterPro" id="IPR000277">
    <property type="entry name" value="Cys/Met-Metab_PyrdxlP-dep_enz"/>
</dbReference>
<proteinExistence type="predicted"/>
<dbReference type="EMBL" id="LVVM01004001">
    <property type="protein sequence ID" value="OJA13864.1"/>
    <property type="molecule type" value="Genomic_DNA"/>
</dbReference>
<name>A0A1J8QK95_9AGAM</name>
<gene>
    <name evidence="9" type="ORF">AZE42_08214</name>
</gene>
<keyword evidence="3" id="KW-0663">Pyridoxal phosphate</keyword>
<dbReference type="SUPFAM" id="SSF53383">
    <property type="entry name" value="PLP-dependent transferases"/>
    <property type="match status" value="1"/>
</dbReference>
<evidence type="ECO:0000256" key="6">
    <source>
        <dbReference type="ARBA" id="ARBA00060510"/>
    </source>
</evidence>
<dbReference type="PANTHER" id="PTHR42699:SF1">
    <property type="entry name" value="CYSTATHIONINE GAMMA-SYNTHASE-RELATED"/>
    <property type="match status" value="1"/>
</dbReference>
<dbReference type="AlphaFoldDB" id="A0A1J8QK95"/>
<comment type="function">
    <text evidence="5">Catalyzes the formation of L-cystathionine from O-succinyl-L-homoserine (OSHS) and L-cysteine, via a gamma-replacement reaction. In the absence of thiol, catalyzes gamma-elimination to form 2-oxobutanoate, succinate and ammonia.</text>
</comment>
<dbReference type="Gene3D" id="3.40.640.10">
    <property type="entry name" value="Type I PLP-dependent aspartate aminotransferase-like (Major domain)"/>
    <property type="match status" value="1"/>
</dbReference>
<comment type="pathway">
    <text evidence="6">Amino-acid biosynthesis; L-methionine biosynthesis via de novo pathway; L-cystathionine from O-succinyl-L-homoserine: step 1/1.</text>
</comment>
<dbReference type="GO" id="GO:0003962">
    <property type="term" value="F:cystathionine gamma-synthase activity"/>
    <property type="evidence" value="ECO:0007669"/>
    <property type="project" value="UniProtKB-EC"/>
</dbReference>
<dbReference type="GO" id="GO:0030170">
    <property type="term" value="F:pyridoxal phosphate binding"/>
    <property type="evidence" value="ECO:0007669"/>
    <property type="project" value="InterPro"/>
</dbReference>
<comment type="cofactor">
    <cofactor evidence="1">
        <name>pyridoxal 5'-phosphate</name>
        <dbReference type="ChEBI" id="CHEBI:597326"/>
    </cofactor>
</comment>
<dbReference type="GO" id="GO:0019346">
    <property type="term" value="P:transsulfuration"/>
    <property type="evidence" value="ECO:0007669"/>
    <property type="project" value="InterPro"/>
</dbReference>
<dbReference type="InterPro" id="IPR015421">
    <property type="entry name" value="PyrdxlP-dep_Trfase_major"/>
</dbReference>
<comment type="caution">
    <text evidence="9">The sequence shown here is derived from an EMBL/GenBank/DDBJ whole genome shotgun (WGS) entry which is preliminary data.</text>
</comment>
<dbReference type="EC" id="2.5.1.48" evidence="7"/>
<evidence type="ECO:0000256" key="8">
    <source>
        <dbReference type="ARBA" id="ARBA00083849"/>
    </source>
</evidence>
<evidence type="ECO:0000313" key="10">
    <source>
        <dbReference type="Proteomes" id="UP000183567"/>
    </source>
</evidence>
<dbReference type="InterPro" id="IPR015422">
    <property type="entry name" value="PyrdxlP-dep_Trfase_small"/>
</dbReference>
<dbReference type="STRING" id="180088.A0A1J8QK95"/>
<protein>
    <recommendedName>
        <fullName evidence="7">cystathionine gamma-synthase</fullName>
        <ecNumber evidence="7">2.5.1.48</ecNumber>
    </recommendedName>
    <alternativeName>
        <fullName evidence="8">O-succinylhomoserine (thiol)-lyase</fullName>
    </alternativeName>
</protein>